<dbReference type="InParanoid" id="E9H5U2"/>
<gene>
    <name evidence="1" type="ORF">DAPPUDRAFT_253753</name>
</gene>
<dbReference type="AlphaFoldDB" id="E9H5U2"/>
<protein>
    <submittedName>
        <fullName evidence="1">Uncharacterized protein</fullName>
    </submittedName>
</protein>
<name>E9H5U2_DAPPU</name>
<accession>E9H5U2</accession>
<dbReference type="EMBL" id="GL732594">
    <property type="protein sequence ID" value="EFX72927.1"/>
    <property type="molecule type" value="Genomic_DNA"/>
</dbReference>
<evidence type="ECO:0000313" key="1">
    <source>
        <dbReference type="EMBL" id="EFX72927.1"/>
    </source>
</evidence>
<dbReference type="HOGENOM" id="CLU_2471361_0_0_1"/>
<dbReference type="Proteomes" id="UP000000305">
    <property type="component" value="Unassembled WGS sequence"/>
</dbReference>
<evidence type="ECO:0000313" key="2">
    <source>
        <dbReference type="Proteomes" id="UP000000305"/>
    </source>
</evidence>
<sequence length="88" mass="10066">MSSIRGSTTNYAKIPTVSEKIVVGVGWPVPSQAEQHETPESNLIRNCLHKIPGHFLALGPTRYQTIFKRHVHSRYFDERKNVKSYSRS</sequence>
<organism evidence="1 2">
    <name type="scientific">Daphnia pulex</name>
    <name type="common">Water flea</name>
    <dbReference type="NCBI Taxonomy" id="6669"/>
    <lineage>
        <taxon>Eukaryota</taxon>
        <taxon>Metazoa</taxon>
        <taxon>Ecdysozoa</taxon>
        <taxon>Arthropoda</taxon>
        <taxon>Crustacea</taxon>
        <taxon>Branchiopoda</taxon>
        <taxon>Diplostraca</taxon>
        <taxon>Cladocera</taxon>
        <taxon>Anomopoda</taxon>
        <taxon>Daphniidae</taxon>
        <taxon>Daphnia</taxon>
    </lineage>
</organism>
<reference evidence="1 2" key="1">
    <citation type="journal article" date="2011" name="Science">
        <title>The ecoresponsive genome of Daphnia pulex.</title>
        <authorList>
            <person name="Colbourne J.K."/>
            <person name="Pfrender M.E."/>
            <person name="Gilbert D."/>
            <person name="Thomas W.K."/>
            <person name="Tucker A."/>
            <person name="Oakley T.H."/>
            <person name="Tokishita S."/>
            <person name="Aerts A."/>
            <person name="Arnold G.J."/>
            <person name="Basu M.K."/>
            <person name="Bauer D.J."/>
            <person name="Caceres C.E."/>
            <person name="Carmel L."/>
            <person name="Casola C."/>
            <person name="Choi J.H."/>
            <person name="Detter J.C."/>
            <person name="Dong Q."/>
            <person name="Dusheyko S."/>
            <person name="Eads B.D."/>
            <person name="Frohlich T."/>
            <person name="Geiler-Samerotte K.A."/>
            <person name="Gerlach D."/>
            <person name="Hatcher P."/>
            <person name="Jogdeo S."/>
            <person name="Krijgsveld J."/>
            <person name="Kriventseva E.V."/>
            <person name="Kultz D."/>
            <person name="Laforsch C."/>
            <person name="Lindquist E."/>
            <person name="Lopez J."/>
            <person name="Manak J.R."/>
            <person name="Muller J."/>
            <person name="Pangilinan J."/>
            <person name="Patwardhan R.P."/>
            <person name="Pitluck S."/>
            <person name="Pritham E.J."/>
            <person name="Rechtsteiner A."/>
            <person name="Rho M."/>
            <person name="Rogozin I.B."/>
            <person name="Sakarya O."/>
            <person name="Salamov A."/>
            <person name="Schaack S."/>
            <person name="Shapiro H."/>
            <person name="Shiga Y."/>
            <person name="Skalitzky C."/>
            <person name="Smith Z."/>
            <person name="Souvorov A."/>
            <person name="Sung W."/>
            <person name="Tang Z."/>
            <person name="Tsuchiya D."/>
            <person name="Tu H."/>
            <person name="Vos H."/>
            <person name="Wang M."/>
            <person name="Wolf Y.I."/>
            <person name="Yamagata H."/>
            <person name="Yamada T."/>
            <person name="Ye Y."/>
            <person name="Shaw J.R."/>
            <person name="Andrews J."/>
            <person name="Crease T.J."/>
            <person name="Tang H."/>
            <person name="Lucas S.M."/>
            <person name="Robertson H.M."/>
            <person name="Bork P."/>
            <person name="Koonin E.V."/>
            <person name="Zdobnov E.M."/>
            <person name="Grigoriev I.V."/>
            <person name="Lynch M."/>
            <person name="Boore J.L."/>
        </authorList>
    </citation>
    <scope>NUCLEOTIDE SEQUENCE [LARGE SCALE GENOMIC DNA]</scope>
</reference>
<proteinExistence type="predicted"/>
<dbReference type="KEGG" id="dpx:DAPPUDRAFT_253753"/>
<keyword evidence="2" id="KW-1185">Reference proteome</keyword>